<keyword evidence="3" id="KW-0813">Transport</keyword>
<evidence type="ECO:0000256" key="8">
    <source>
        <dbReference type="SAM" id="Phobius"/>
    </source>
</evidence>
<proteinExistence type="inferred from homology"/>
<dbReference type="InterPro" id="IPR011606">
    <property type="entry name" value="Brnchd-chn_aa_trnsp_permease"/>
</dbReference>
<feature type="transmembrane region" description="Helical" evidence="8">
    <location>
        <begin position="74"/>
        <end position="93"/>
    </location>
</feature>
<name>A0A1B2EJG6_9HYPH</name>
<keyword evidence="6 8" id="KW-1133">Transmembrane helix</keyword>
<dbReference type="Pfam" id="PF03591">
    <property type="entry name" value="AzlC"/>
    <property type="match status" value="1"/>
</dbReference>
<dbReference type="PANTHER" id="PTHR34979:SF1">
    <property type="entry name" value="INNER MEMBRANE PROTEIN YGAZ"/>
    <property type="match status" value="1"/>
</dbReference>
<dbReference type="EMBL" id="CP016616">
    <property type="protein sequence ID" value="ANY80087.1"/>
    <property type="molecule type" value="Genomic_DNA"/>
</dbReference>
<feature type="transmembrane region" description="Helical" evidence="8">
    <location>
        <begin position="168"/>
        <end position="185"/>
    </location>
</feature>
<dbReference type="KEGG" id="moc:BB934_19175"/>
<comment type="similarity">
    <text evidence="2">Belongs to the AzlC family.</text>
</comment>
<dbReference type="AlphaFoldDB" id="A0A1B2EJG6"/>
<dbReference type="PANTHER" id="PTHR34979">
    <property type="entry name" value="INNER MEMBRANE PROTEIN YGAZ"/>
    <property type="match status" value="1"/>
</dbReference>
<feature type="transmembrane region" description="Helical" evidence="8">
    <location>
        <begin position="21"/>
        <end position="42"/>
    </location>
</feature>
<dbReference type="GO" id="GO:1903785">
    <property type="term" value="P:L-valine transmembrane transport"/>
    <property type="evidence" value="ECO:0007669"/>
    <property type="project" value="TreeGrafter"/>
</dbReference>
<gene>
    <name evidence="9" type="ORF">BB934_19175</name>
</gene>
<feature type="transmembrane region" description="Helical" evidence="8">
    <location>
        <begin position="135"/>
        <end position="162"/>
    </location>
</feature>
<accession>A0A1B2EJG6</accession>
<evidence type="ECO:0000313" key="9">
    <source>
        <dbReference type="EMBL" id="ANY80087.1"/>
    </source>
</evidence>
<reference evidence="9" key="1">
    <citation type="submission" date="2016-07" db="EMBL/GenBank/DDBJ databases">
        <title>Microvirga ossetica sp. nov. a new species of rhizobia isolated from root nodules of the legume species Vicia alpestris Steven originated from North Ossetia region in the Caucasus.</title>
        <authorList>
            <person name="Safronova V.I."/>
            <person name="Kuznetsova I.G."/>
            <person name="Sazanova A.L."/>
            <person name="Belimov A."/>
            <person name="Andronov E."/>
            <person name="Osledkin Y.S."/>
            <person name="Onishchuk O.P."/>
            <person name="Kurchak O.N."/>
            <person name="Shaposhnikov A.I."/>
            <person name="Willems A."/>
            <person name="Tikhonovich I.A."/>
        </authorList>
    </citation>
    <scope>NUCLEOTIDE SEQUENCE [LARGE SCALE GENOMIC DNA]</scope>
    <source>
        <strain evidence="9">V5/3M</strain>
    </source>
</reference>
<organism evidence="9">
    <name type="scientific">Microvirga ossetica</name>
    <dbReference type="NCBI Taxonomy" id="1882682"/>
    <lineage>
        <taxon>Bacteria</taxon>
        <taxon>Pseudomonadati</taxon>
        <taxon>Pseudomonadota</taxon>
        <taxon>Alphaproteobacteria</taxon>
        <taxon>Hyphomicrobiales</taxon>
        <taxon>Methylobacteriaceae</taxon>
        <taxon>Microvirga</taxon>
    </lineage>
</organism>
<keyword evidence="4" id="KW-1003">Cell membrane</keyword>
<evidence type="ECO:0000256" key="7">
    <source>
        <dbReference type="ARBA" id="ARBA00023136"/>
    </source>
</evidence>
<evidence type="ECO:0000256" key="3">
    <source>
        <dbReference type="ARBA" id="ARBA00022448"/>
    </source>
</evidence>
<protein>
    <submittedName>
        <fullName evidence="9">Branched-chain amino acid ABC transporter permease</fullName>
    </submittedName>
</protein>
<feature type="transmembrane region" description="Helical" evidence="8">
    <location>
        <begin position="192"/>
        <end position="209"/>
    </location>
</feature>
<keyword evidence="7 8" id="KW-0472">Membrane</keyword>
<evidence type="ECO:0000256" key="2">
    <source>
        <dbReference type="ARBA" id="ARBA00010735"/>
    </source>
</evidence>
<keyword evidence="5 8" id="KW-0812">Transmembrane</keyword>
<evidence type="ECO:0000256" key="6">
    <source>
        <dbReference type="ARBA" id="ARBA00022989"/>
    </source>
</evidence>
<evidence type="ECO:0000256" key="5">
    <source>
        <dbReference type="ARBA" id="ARBA00022692"/>
    </source>
</evidence>
<comment type="subcellular location">
    <subcellularLocation>
        <location evidence="1">Cell membrane</location>
        <topology evidence="1">Multi-pass membrane protein</topology>
    </subcellularLocation>
</comment>
<evidence type="ECO:0000256" key="1">
    <source>
        <dbReference type="ARBA" id="ARBA00004651"/>
    </source>
</evidence>
<evidence type="ECO:0000256" key="4">
    <source>
        <dbReference type="ARBA" id="ARBA00022475"/>
    </source>
</evidence>
<sequence length="236" mass="25072">MDRASPFTIDYRREVRAGLRDIAPIVVAAVPISLLFGAVAAAKGLTPFEVTVMSALVFAGGAQFAAIETWIHPAPILTLAFATLLINARHVLMGASLSPKVRMSRIQKFLAFFFLTDEAWALSERRAMDRPVTGAYWAVMGIVLWANWTLFSGLGAFLGSFLGDPERIGADFAFTALFIGLVAGFGRSRVTLVTVAVSAGVAALVHHFIGAPWHVASGALAGIAAAYIAAPREARS</sequence>
<dbReference type="OrthoDB" id="9803444at2"/>
<feature type="transmembrane region" description="Helical" evidence="8">
    <location>
        <begin position="215"/>
        <end position="230"/>
    </location>
</feature>
<dbReference type="GO" id="GO:0005886">
    <property type="term" value="C:plasma membrane"/>
    <property type="evidence" value="ECO:0007669"/>
    <property type="project" value="UniProtKB-SubCell"/>
</dbReference>
<dbReference type="RefSeq" id="WP_099511098.1">
    <property type="nucleotide sequence ID" value="NZ_CP016616.1"/>
</dbReference>